<dbReference type="InterPro" id="IPR008258">
    <property type="entry name" value="Transglycosylase_SLT_dom_1"/>
</dbReference>
<gene>
    <name evidence="3" type="ORF">BegalDRAFT_0844</name>
</gene>
<dbReference type="GO" id="GO:0008932">
    <property type="term" value="F:lytic endotransglycosylase activity"/>
    <property type="evidence" value="ECO:0007669"/>
    <property type="project" value="TreeGrafter"/>
</dbReference>
<protein>
    <submittedName>
        <fullName evidence="3">LysM repeat-containing protein</fullName>
    </submittedName>
</protein>
<sequence>MSSLWGCATLDESNDSLFAGDASIYTALQNRVASVIERHKTTTTFDNLQGYLKTPEIIDDDVAPPATNKKTRSTDTKKDNLWHRVRAGYKLGKMENNAIRTALNKYQKSPRYFNQFSSNAEPYLYYIVEELEYRGMPLELALLPAIESSFEPNLVSSESASGIWQFIPSTAKGIGLRLDDWYDGRRDIVESTQAALDYLQELYEFFDNDWLLALAAYNYGQGNIKKAIQRNRDAGKPTDYWSLDLPQETRLFVPRLLALAEIVGNPDQYGVKLYDIPNKTYFEQIDVGQQIDINTAAKMVGLSSATLKRLNPAYSNAVTAPDGPHYLTLPVGKVAVFKDNIAQLADNDYTLNTYNTKMSLSQTSNANLRLATTAQEKPTRVHQVRRGESLNKIAQLYHASVDDLRQLNDLGSKPRLRAGQRLRVPLETADKGLQMVAQATNHPTTAKGKSTKNLRQKLSYTVKSGDSVWTIARRYGVDVADINQWNNLKKGKLKQGQKLIIWQDG</sequence>
<comment type="similarity">
    <text evidence="1">Belongs to the transglycosylase Slt family.</text>
</comment>
<dbReference type="HOGENOM" id="CLU_009520_1_4_6"/>
<dbReference type="Gene3D" id="1.10.530.10">
    <property type="match status" value="1"/>
</dbReference>
<feature type="domain" description="LysM" evidence="2">
    <location>
        <begin position="380"/>
        <end position="424"/>
    </location>
</feature>
<dbReference type="InterPro" id="IPR023346">
    <property type="entry name" value="Lysozyme-like_dom_sf"/>
</dbReference>
<name>I3CDR1_9GAMM</name>
<dbReference type="RefSeq" id="WP_002683978.1">
    <property type="nucleotide sequence ID" value="NZ_JH600070.1"/>
</dbReference>
<dbReference type="PROSITE" id="PS51782">
    <property type="entry name" value="LYSM"/>
    <property type="match status" value="2"/>
</dbReference>
<dbReference type="InterPro" id="IPR018392">
    <property type="entry name" value="LysM"/>
</dbReference>
<dbReference type="CDD" id="cd16894">
    <property type="entry name" value="MltD-like"/>
    <property type="match status" value="1"/>
</dbReference>
<evidence type="ECO:0000256" key="1">
    <source>
        <dbReference type="ARBA" id="ARBA00007734"/>
    </source>
</evidence>
<proteinExistence type="inferred from homology"/>
<dbReference type="InterPro" id="IPR000189">
    <property type="entry name" value="Transglyc_AS"/>
</dbReference>
<dbReference type="InterPro" id="IPR036779">
    <property type="entry name" value="LysM_dom_sf"/>
</dbReference>
<dbReference type="Pfam" id="PF01464">
    <property type="entry name" value="SLT"/>
    <property type="match status" value="1"/>
</dbReference>
<dbReference type="eggNOG" id="COG1388">
    <property type="taxonomic scope" value="Bacteria"/>
</dbReference>
<dbReference type="SUPFAM" id="SSF54106">
    <property type="entry name" value="LysM domain"/>
    <property type="match status" value="2"/>
</dbReference>
<feature type="domain" description="LysM" evidence="2">
    <location>
        <begin position="458"/>
        <end position="501"/>
    </location>
</feature>
<dbReference type="STRING" id="395493.BegalDRAFT_0844"/>
<dbReference type="eggNOG" id="COG0741">
    <property type="taxonomic scope" value="Bacteria"/>
</dbReference>
<dbReference type="GO" id="GO:0016020">
    <property type="term" value="C:membrane"/>
    <property type="evidence" value="ECO:0007669"/>
    <property type="project" value="InterPro"/>
</dbReference>
<dbReference type="PANTHER" id="PTHR33734:SF22">
    <property type="entry name" value="MEMBRANE-BOUND LYTIC MUREIN TRANSGLYCOSYLASE D"/>
    <property type="match status" value="1"/>
</dbReference>
<accession>I3CDR1</accession>
<dbReference type="Gene3D" id="3.10.350.10">
    <property type="entry name" value="LysM domain"/>
    <property type="match status" value="2"/>
</dbReference>
<dbReference type="SMART" id="SM00257">
    <property type="entry name" value="LysM"/>
    <property type="match status" value="2"/>
</dbReference>
<dbReference type="Proteomes" id="UP000005744">
    <property type="component" value="Unassembled WGS sequence"/>
</dbReference>
<dbReference type="CDD" id="cd00118">
    <property type="entry name" value="LysM"/>
    <property type="match status" value="2"/>
</dbReference>
<reference evidence="3 4" key="1">
    <citation type="submission" date="2011-11" db="EMBL/GenBank/DDBJ databases">
        <title>Improved High-Quality Draft sequence of Beggiatoa alba B18lD.</title>
        <authorList>
            <consortium name="US DOE Joint Genome Institute"/>
            <person name="Lucas S."/>
            <person name="Han J."/>
            <person name="Lapidus A."/>
            <person name="Cheng J.-F."/>
            <person name="Goodwin L."/>
            <person name="Pitluck S."/>
            <person name="Peters L."/>
            <person name="Mikhailova N."/>
            <person name="Held B."/>
            <person name="Detter J.C."/>
            <person name="Han C."/>
            <person name="Tapia R."/>
            <person name="Land M."/>
            <person name="Hauser L."/>
            <person name="Kyrpides N."/>
            <person name="Ivanova N."/>
            <person name="Pagani I."/>
            <person name="Samuel K."/>
            <person name="Teske A."/>
            <person name="Mueller J."/>
            <person name="Woyke T."/>
        </authorList>
    </citation>
    <scope>NUCLEOTIDE SEQUENCE [LARGE SCALE GENOMIC DNA]</scope>
    <source>
        <strain evidence="3 4">B18LD</strain>
    </source>
</reference>
<dbReference type="EMBL" id="JH600070">
    <property type="protein sequence ID" value="EIJ41754.1"/>
    <property type="molecule type" value="Genomic_DNA"/>
</dbReference>
<evidence type="ECO:0000313" key="4">
    <source>
        <dbReference type="Proteomes" id="UP000005744"/>
    </source>
</evidence>
<organism evidence="3 4">
    <name type="scientific">Beggiatoa alba B18LD</name>
    <dbReference type="NCBI Taxonomy" id="395493"/>
    <lineage>
        <taxon>Bacteria</taxon>
        <taxon>Pseudomonadati</taxon>
        <taxon>Pseudomonadota</taxon>
        <taxon>Gammaproteobacteria</taxon>
        <taxon>Thiotrichales</taxon>
        <taxon>Thiotrichaceae</taxon>
        <taxon>Beggiatoa</taxon>
    </lineage>
</organism>
<dbReference type="SUPFAM" id="SSF53955">
    <property type="entry name" value="Lysozyme-like"/>
    <property type="match status" value="1"/>
</dbReference>
<evidence type="ECO:0000313" key="3">
    <source>
        <dbReference type="EMBL" id="EIJ41754.1"/>
    </source>
</evidence>
<evidence type="ECO:0000259" key="2">
    <source>
        <dbReference type="PROSITE" id="PS51782"/>
    </source>
</evidence>
<keyword evidence="4" id="KW-1185">Reference proteome</keyword>
<dbReference type="GO" id="GO:0000270">
    <property type="term" value="P:peptidoglycan metabolic process"/>
    <property type="evidence" value="ECO:0007669"/>
    <property type="project" value="InterPro"/>
</dbReference>
<dbReference type="AlphaFoldDB" id="I3CDR1"/>
<dbReference type="Pfam" id="PF01476">
    <property type="entry name" value="LysM"/>
    <property type="match status" value="2"/>
</dbReference>
<dbReference type="PROSITE" id="PS00922">
    <property type="entry name" value="TRANSGLYCOSYLASE"/>
    <property type="match status" value="1"/>
</dbReference>
<dbReference type="PANTHER" id="PTHR33734">
    <property type="entry name" value="LYSM DOMAIN-CONTAINING GPI-ANCHORED PROTEIN 2"/>
    <property type="match status" value="1"/>
</dbReference>